<dbReference type="Proteomes" id="UP000319619">
    <property type="component" value="Unassembled WGS sequence"/>
</dbReference>
<keyword evidence="1" id="KW-0812">Transmembrane</keyword>
<proteinExistence type="predicted"/>
<name>A0A532V5F6_UNCL8</name>
<feature type="transmembrane region" description="Helical" evidence="1">
    <location>
        <begin position="233"/>
        <end position="250"/>
    </location>
</feature>
<dbReference type="AlphaFoldDB" id="A0A532V5F6"/>
<gene>
    <name evidence="2" type="ORF">CEE37_01695</name>
</gene>
<feature type="transmembrane region" description="Helical" evidence="1">
    <location>
        <begin position="257"/>
        <end position="276"/>
    </location>
</feature>
<evidence type="ECO:0000256" key="1">
    <source>
        <dbReference type="SAM" id="Phobius"/>
    </source>
</evidence>
<feature type="transmembrane region" description="Helical" evidence="1">
    <location>
        <begin position="26"/>
        <end position="43"/>
    </location>
</feature>
<sequence length="295" mass="32609">MDDANKFSNSDGNFKPTQKKLIMRKFILWTLAVIITLAAAVYQKMTGPTHEARGKITVAGATYKYDLIRAHGGETDAPISITISDQNVSGVLVFKHYNVDEEWTEIPLKRTGEQLAAELPHQPPAGKLEYYLKLTYDGHILTVPDNEHLVIRFRGAVPAWALLPHILLIFTAMLVSTRAGLEALSRDGKPRNYALWAAGLLFLGGMIFGPIMQKFAFGEFWTGVPFGWDLTDNKTLIAMIGWIIAVIAGFKDRPARLWVAGASLLLMMIFSIPHSMMGSELDYETGEVVSSGIGK</sequence>
<keyword evidence="1" id="KW-0472">Membrane</keyword>
<evidence type="ECO:0000313" key="3">
    <source>
        <dbReference type="Proteomes" id="UP000319619"/>
    </source>
</evidence>
<dbReference type="EMBL" id="NJBN01000001">
    <property type="protein sequence ID" value="TKJ42420.1"/>
    <property type="molecule type" value="Genomic_DNA"/>
</dbReference>
<comment type="caution">
    <text evidence="2">The sequence shown here is derived from an EMBL/GenBank/DDBJ whole genome shotgun (WGS) entry which is preliminary data.</text>
</comment>
<reference evidence="2 3" key="1">
    <citation type="submission" date="2017-06" db="EMBL/GenBank/DDBJ databases">
        <title>Novel microbial phyla capable of carbon fixation and sulfur reduction in deep-sea sediments.</title>
        <authorList>
            <person name="Huang J."/>
            <person name="Baker B."/>
            <person name="Wang Y."/>
        </authorList>
    </citation>
    <scope>NUCLEOTIDE SEQUENCE [LARGE SCALE GENOMIC DNA]</scope>
    <source>
        <strain evidence="2">B3_LCP</strain>
    </source>
</reference>
<accession>A0A532V5F6</accession>
<evidence type="ECO:0000313" key="2">
    <source>
        <dbReference type="EMBL" id="TKJ42420.1"/>
    </source>
</evidence>
<keyword evidence="1" id="KW-1133">Transmembrane helix</keyword>
<protein>
    <submittedName>
        <fullName evidence="2">Uncharacterized protein</fullName>
    </submittedName>
</protein>
<organism evidence="2 3">
    <name type="scientific">candidate division LCP-89 bacterium B3_LCP</name>
    <dbReference type="NCBI Taxonomy" id="2012998"/>
    <lineage>
        <taxon>Bacteria</taxon>
        <taxon>Pseudomonadati</taxon>
        <taxon>Bacteria division LCP-89</taxon>
    </lineage>
</organism>
<feature type="transmembrane region" description="Helical" evidence="1">
    <location>
        <begin position="193"/>
        <end position="213"/>
    </location>
</feature>
<feature type="transmembrane region" description="Helical" evidence="1">
    <location>
        <begin position="159"/>
        <end position="181"/>
    </location>
</feature>